<protein>
    <recommendedName>
        <fullName evidence="1">CCHC-type domain-containing protein</fullName>
    </recommendedName>
</protein>
<gene>
    <name evidence="2" type="ORF">RF11_15430</name>
</gene>
<dbReference type="EMBL" id="JWZT01004268">
    <property type="protein sequence ID" value="KII64429.1"/>
    <property type="molecule type" value="Genomic_DNA"/>
</dbReference>
<reference evidence="2 3" key="1">
    <citation type="journal article" date="2014" name="Genome Biol. Evol.">
        <title>The genome of the myxosporean Thelohanellus kitauei shows adaptations to nutrient acquisition within its fish host.</title>
        <authorList>
            <person name="Yang Y."/>
            <person name="Xiong J."/>
            <person name="Zhou Z."/>
            <person name="Huo F."/>
            <person name="Miao W."/>
            <person name="Ran C."/>
            <person name="Liu Y."/>
            <person name="Zhang J."/>
            <person name="Feng J."/>
            <person name="Wang M."/>
            <person name="Wang M."/>
            <person name="Wang L."/>
            <person name="Yao B."/>
        </authorList>
    </citation>
    <scope>NUCLEOTIDE SEQUENCE [LARGE SCALE GENOMIC DNA]</scope>
    <source>
        <strain evidence="2">Wuqing</strain>
    </source>
</reference>
<accession>A0A0C2IGI4</accession>
<evidence type="ECO:0000313" key="3">
    <source>
        <dbReference type="Proteomes" id="UP000031668"/>
    </source>
</evidence>
<comment type="caution">
    <text evidence="2">The sequence shown here is derived from an EMBL/GenBank/DDBJ whole genome shotgun (WGS) entry which is preliminary data.</text>
</comment>
<sequence>MANSVQKIYFHESAEISKLSAKQLMEGLSMPYCSQGFHKNEVYCLAHMSRCYSCNSLGHVLRMCDKNPKLNGREVNKLCDTGSNISCVDQDTLKTFKRSLKALEAKILGYMGNEMPISGRS</sequence>
<dbReference type="InterPro" id="IPR001878">
    <property type="entry name" value="Znf_CCHC"/>
</dbReference>
<dbReference type="Proteomes" id="UP000031668">
    <property type="component" value="Unassembled WGS sequence"/>
</dbReference>
<dbReference type="Pfam" id="PF00098">
    <property type="entry name" value="zf-CCHC"/>
    <property type="match status" value="1"/>
</dbReference>
<name>A0A0C2IGI4_THEKT</name>
<evidence type="ECO:0000259" key="1">
    <source>
        <dbReference type="Pfam" id="PF00098"/>
    </source>
</evidence>
<evidence type="ECO:0000313" key="2">
    <source>
        <dbReference type="EMBL" id="KII64429.1"/>
    </source>
</evidence>
<proteinExistence type="predicted"/>
<dbReference type="GO" id="GO:0003676">
    <property type="term" value="F:nucleic acid binding"/>
    <property type="evidence" value="ECO:0007669"/>
    <property type="project" value="InterPro"/>
</dbReference>
<organism evidence="2 3">
    <name type="scientific">Thelohanellus kitauei</name>
    <name type="common">Myxosporean</name>
    <dbReference type="NCBI Taxonomy" id="669202"/>
    <lineage>
        <taxon>Eukaryota</taxon>
        <taxon>Metazoa</taxon>
        <taxon>Cnidaria</taxon>
        <taxon>Myxozoa</taxon>
        <taxon>Myxosporea</taxon>
        <taxon>Bivalvulida</taxon>
        <taxon>Platysporina</taxon>
        <taxon>Myxobolidae</taxon>
        <taxon>Thelohanellus</taxon>
    </lineage>
</organism>
<dbReference type="GO" id="GO:0008270">
    <property type="term" value="F:zinc ion binding"/>
    <property type="evidence" value="ECO:0007669"/>
    <property type="project" value="InterPro"/>
</dbReference>
<dbReference type="AlphaFoldDB" id="A0A0C2IGI4"/>
<keyword evidence="3" id="KW-1185">Reference proteome</keyword>
<feature type="domain" description="CCHC-type" evidence="1">
    <location>
        <begin position="50"/>
        <end position="66"/>
    </location>
</feature>